<dbReference type="PANTHER" id="PTHR24123">
    <property type="entry name" value="ANKYRIN REPEAT-CONTAINING"/>
    <property type="match status" value="1"/>
</dbReference>
<protein>
    <submittedName>
        <fullName evidence="3">Repeat protein</fullName>
    </submittedName>
</protein>
<keyword evidence="2" id="KW-0040">ANK repeat</keyword>
<organism evidence="3 4">
    <name type="scientific">Moumouvirus goulette</name>
    <dbReference type="NCBI Taxonomy" id="1247379"/>
    <lineage>
        <taxon>Viruses</taxon>
        <taxon>Varidnaviria</taxon>
        <taxon>Bamfordvirae</taxon>
        <taxon>Nucleocytoviricota</taxon>
        <taxon>Megaviricetes</taxon>
        <taxon>Imitervirales</taxon>
        <taxon>Mimiviridae</taxon>
        <taxon>Megamimivirinae</taxon>
        <taxon>Moumouvirus</taxon>
        <taxon>Moumouvirus goulettemassiliense</taxon>
    </lineage>
</organism>
<keyword evidence="1" id="KW-0677">Repeat</keyword>
<accession>M1NNC6</accession>
<dbReference type="EMBL" id="KC008572">
    <property type="protein sequence ID" value="AGF85555.1"/>
    <property type="molecule type" value="Genomic_DNA"/>
</dbReference>
<keyword evidence="4" id="KW-1185">Reference proteome</keyword>
<dbReference type="SUPFAM" id="SSF48403">
    <property type="entry name" value="Ankyrin repeat"/>
    <property type="match status" value="1"/>
</dbReference>
<dbReference type="PANTHER" id="PTHR24123:SF141">
    <property type="entry name" value="ANKYRIN 2, ISOFORM U"/>
    <property type="match status" value="1"/>
</dbReference>
<dbReference type="PROSITE" id="PS50088">
    <property type="entry name" value="ANK_REPEAT"/>
    <property type="match status" value="2"/>
</dbReference>
<dbReference type="Proteomes" id="UP000241071">
    <property type="component" value="Segment"/>
</dbReference>
<reference evidence="3 4" key="1">
    <citation type="submission" date="2012-10" db="EMBL/GenBank/DDBJ databases">
        <title>Complete genome sequence of Moumouvirus goulette.</title>
        <authorList>
            <person name="Fournous G."/>
            <person name="Bougalmi M."/>
            <person name="Colson P."/>
        </authorList>
    </citation>
    <scope>NUCLEOTIDE SEQUENCE [LARGE SCALE GENOMIC DNA]</scope>
</reference>
<dbReference type="InterPro" id="IPR002110">
    <property type="entry name" value="Ankyrin_rpt"/>
</dbReference>
<proteinExistence type="predicted"/>
<dbReference type="InterPro" id="IPR051165">
    <property type="entry name" value="Multifunctional_ANK_Repeat"/>
</dbReference>
<sequence length="219" mass="25629">MVTYFDNIIDIDLLLNLDKFNSNKLNIFFSKKNNILFAIYFYCKLGMVDKLNYVINIISEDVQLYECVKNSKENNEFLCIACNNGYYDIVKILLEFGVDSNYLNGKPLIISVQKNHANIVELLLKNGADTSKMSEKISKICCIHNYYEIFNLLIENGIFLLDYYKNLLNLCFEYNSAECAKLLIKYGNDHIDYQTFNNYKILDEEEFLNFSDNDNQSDK</sequence>
<dbReference type="InterPro" id="IPR036770">
    <property type="entry name" value="Ankyrin_rpt-contain_sf"/>
</dbReference>
<evidence type="ECO:0000256" key="1">
    <source>
        <dbReference type="ARBA" id="ARBA00022737"/>
    </source>
</evidence>
<dbReference type="Pfam" id="PF12796">
    <property type="entry name" value="Ank_2"/>
    <property type="match status" value="1"/>
</dbReference>
<evidence type="ECO:0000313" key="4">
    <source>
        <dbReference type="Proteomes" id="UP000241071"/>
    </source>
</evidence>
<dbReference type="SMART" id="SM00248">
    <property type="entry name" value="ANK"/>
    <property type="match status" value="3"/>
</dbReference>
<evidence type="ECO:0000313" key="3">
    <source>
        <dbReference type="EMBL" id="AGF85555.1"/>
    </source>
</evidence>
<name>M1NNC6_9VIRU</name>
<evidence type="ECO:0000256" key="2">
    <source>
        <dbReference type="ARBA" id="ARBA00023043"/>
    </source>
</evidence>
<gene>
    <name evidence="3" type="ORF">glt_00750</name>
</gene>
<dbReference type="Gene3D" id="1.25.40.20">
    <property type="entry name" value="Ankyrin repeat-containing domain"/>
    <property type="match status" value="1"/>
</dbReference>